<sequence length="54" mass="6203">MGEGWSQKDIKNVAEKRDGRGMESKGHKKMKYTYSACFGASSFCDMHRKMTPNR</sequence>
<evidence type="ECO:0000256" key="1">
    <source>
        <dbReference type="SAM" id="MobiDB-lite"/>
    </source>
</evidence>
<feature type="region of interest" description="Disordered" evidence="1">
    <location>
        <begin position="1"/>
        <end position="26"/>
    </location>
</feature>
<proteinExistence type="predicted"/>
<accession>A0A0A9EJJ8</accession>
<protein>
    <submittedName>
        <fullName evidence="2">Uncharacterized protein</fullName>
    </submittedName>
</protein>
<organism evidence="2">
    <name type="scientific">Arundo donax</name>
    <name type="common">Giant reed</name>
    <name type="synonym">Donax arundinaceus</name>
    <dbReference type="NCBI Taxonomy" id="35708"/>
    <lineage>
        <taxon>Eukaryota</taxon>
        <taxon>Viridiplantae</taxon>
        <taxon>Streptophyta</taxon>
        <taxon>Embryophyta</taxon>
        <taxon>Tracheophyta</taxon>
        <taxon>Spermatophyta</taxon>
        <taxon>Magnoliopsida</taxon>
        <taxon>Liliopsida</taxon>
        <taxon>Poales</taxon>
        <taxon>Poaceae</taxon>
        <taxon>PACMAD clade</taxon>
        <taxon>Arundinoideae</taxon>
        <taxon>Arundineae</taxon>
        <taxon>Arundo</taxon>
    </lineage>
</organism>
<dbReference type="EMBL" id="GBRH01198742">
    <property type="protein sequence ID" value="JAD99153.1"/>
    <property type="molecule type" value="Transcribed_RNA"/>
</dbReference>
<reference evidence="2" key="1">
    <citation type="submission" date="2014-09" db="EMBL/GenBank/DDBJ databases">
        <authorList>
            <person name="Magalhaes I.L.F."/>
            <person name="Oliveira U."/>
            <person name="Santos F.R."/>
            <person name="Vidigal T.H.D.A."/>
            <person name="Brescovit A.D."/>
            <person name="Santos A.J."/>
        </authorList>
    </citation>
    <scope>NUCLEOTIDE SEQUENCE</scope>
    <source>
        <tissue evidence="2">Shoot tissue taken approximately 20 cm above the soil surface</tissue>
    </source>
</reference>
<name>A0A0A9EJJ8_ARUDO</name>
<evidence type="ECO:0000313" key="2">
    <source>
        <dbReference type="EMBL" id="JAD99153.1"/>
    </source>
</evidence>
<reference evidence="2" key="2">
    <citation type="journal article" date="2015" name="Data Brief">
        <title>Shoot transcriptome of the giant reed, Arundo donax.</title>
        <authorList>
            <person name="Barrero R.A."/>
            <person name="Guerrero F.D."/>
            <person name="Moolhuijzen P."/>
            <person name="Goolsby J.A."/>
            <person name="Tidwell J."/>
            <person name="Bellgard S.E."/>
            <person name="Bellgard M.I."/>
        </authorList>
    </citation>
    <scope>NUCLEOTIDE SEQUENCE</scope>
    <source>
        <tissue evidence="2">Shoot tissue taken approximately 20 cm above the soil surface</tissue>
    </source>
</reference>
<feature type="compositionally biased region" description="Basic and acidic residues" evidence="1">
    <location>
        <begin position="1"/>
        <end position="25"/>
    </location>
</feature>
<dbReference type="AlphaFoldDB" id="A0A0A9EJJ8"/>